<proteinExistence type="predicted"/>
<evidence type="ECO:0000256" key="1">
    <source>
        <dbReference type="SAM" id="SignalP"/>
    </source>
</evidence>
<gene>
    <name evidence="2" type="ORF">KIN20_023027</name>
</gene>
<sequence length="140" mass="15725">MMKLLLIAFLAIWPAFAQYATQYQGQQPGYGQQQYPQFSQYRTSTMNDGYGSNSAYGQPAYNSPYGRNSYNSYSSTPYSQYGYSSSYDPNRGYSSSYDQNRGYSSVYDTNRLYDANGYYNGVSVTTTVAALVTTALAFFL</sequence>
<keyword evidence="1" id="KW-0732">Signal</keyword>
<accession>A0AAD5MRC1</accession>
<feature type="chain" id="PRO_5042114974" evidence="1">
    <location>
        <begin position="18"/>
        <end position="140"/>
    </location>
</feature>
<evidence type="ECO:0000313" key="2">
    <source>
        <dbReference type="EMBL" id="KAJ1363212.1"/>
    </source>
</evidence>
<name>A0AAD5MRC1_PARTN</name>
<organism evidence="2 3">
    <name type="scientific">Parelaphostrongylus tenuis</name>
    <name type="common">Meningeal worm</name>
    <dbReference type="NCBI Taxonomy" id="148309"/>
    <lineage>
        <taxon>Eukaryota</taxon>
        <taxon>Metazoa</taxon>
        <taxon>Ecdysozoa</taxon>
        <taxon>Nematoda</taxon>
        <taxon>Chromadorea</taxon>
        <taxon>Rhabditida</taxon>
        <taxon>Rhabditina</taxon>
        <taxon>Rhabditomorpha</taxon>
        <taxon>Strongyloidea</taxon>
        <taxon>Metastrongylidae</taxon>
        <taxon>Parelaphostrongylus</taxon>
    </lineage>
</organism>
<dbReference type="Proteomes" id="UP001196413">
    <property type="component" value="Unassembled WGS sequence"/>
</dbReference>
<evidence type="ECO:0000313" key="3">
    <source>
        <dbReference type="Proteomes" id="UP001196413"/>
    </source>
</evidence>
<reference evidence="2" key="1">
    <citation type="submission" date="2021-06" db="EMBL/GenBank/DDBJ databases">
        <title>Parelaphostrongylus tenuis whole genome reference sequence.</title>
        <authorList>
            <person name="Garwood T.J."/>
            <person name="Larsen P.A."/>
            <person name="Fountain-Jones N.M."/>
            <person name="Garbe J.R."/>
            <person name="Macchietto M.G."/>
            <person name="Kania S.A."/>
            <person name="Gerhold R.W."/>
            <person name="Richards J.E."/>
            <person name="Wolf T.M."/>
        </authorList>
    </citation>
    <scope>NUCLEOTIDE SEQUENCE</scope>
    <source>
        <strain evidence="2">MNPRO001-30</strain>
        <tissue evidence="2">Meninges</tissue>
    </source>
</reference>
<dbReference type="AlphaFoldDB" id="A0AAD5MRC1"/>
<feature type="signal peptide" evidence="1">
    <location>
        <begin position="1"/>
        <end position="17"/>
    </location>
</feature>
<dbReference type="EMBL" id="JAHQIW010004637">
    <property type="protein sequence ID" value="KAJ1363212.1"/>
    <property type="molecule type" value="Genomic_DNA"/>
</dbReference>
<comment type="caution">
    <text evidence="2">The sequence shown here is derived from an EMBL/GenBank/DDBJ whole genome shotgun (WGS) entry which is preliminary data.</text>
</comment>
<protein>
    <submittedName>
        <fullName evidence="2">Uncharacterized protein</fullName>
    </submittedName>
</protein>
<keyword evidence="3" id="KW-1185">Reference proteome</keyword>